<accession>A0A330L552</accession>
<evidence type="ECO:0000313" key="2">
    <source>
        <dbReference type="Proteomes" id="UP000248168"/>
    </source>
</evidence>
<dbReference type="AlphaFoldDB" id="A0A330L552"/>
<gene>
    <name evidence="1" type="ORF">NITLEN_20604</name>
</gene>
<evidence type="ECO:0008006" key="3">
    <source>
        <dbReference type="Google" id="ProtNLM"/>
    </source>
</evidence>
<dbReference type="PROSITE" id="PS51257">
    <property type="entry name" value="PROKAR_LIPOPROTEIN"/>
    <property type="match status" value="1"/>
</dbReference>
<organism evidence="1 2">
    <name type="scientific">Nitrospira lenta</name>
    <dbReference type="NCBI Taxonomy" id="1436998"/>
    <lineage>
        <taxon>Bacteria</taxon>
        <taxon>Pseudomonadati</taxon>
        <taxon>Nitrospirota</taxon>
        <taxon>Nitrospiria</taxon>
        <taxon>Nitrospirales</taxon>
        <taxon>Nitrospiraceae</taxon>
        <taxon>Nitrospira</taxon>
    </lineage>
</organism>
<protein>
    <recommendedName>
        <fullName evidence="3">GH16 domain-containing protein</fullName>
    </recommendedName>
</protein>
<proteinExistence type="predicted"/>
<dbReference type="Gene3D" id="2.60.120.200">
    <property type="match status" value="1"/>
</dbReference>
<evidence type="ECO:0000313" key="1">
    <source>
        <dbReference type="EMBL" id="SPP64964.1"/>
    </source>
</evidence>
<reference evidence="2" key="1">
    <citation type="submission" date="2018-04" db="EMBL/GenBank/DDBJ databases">
        <authorList>
            <person name="Lucker S."/>
            <person name="Sakoula D."/>
        </authorList>
    </citation>
    <scope>NUCLEOTIDE SEQUENCE [LARGE SCALE GENOMIC DNA]</scope>
</reference>
<keyword evidence="2" id="KW-1185">Reference proteome</keyword>
<dbReference type="EMBL" id="OUNR01000012">
    <property type="protein sequence ID" value="SPP64964.1"/>
    <property type="molecule type" value="Genomic_DNA"/>
</dbReference>
<sequence>MMDAPRVRPREPLLKILPALLLAMLLGSCTSDRPLPQDPLAAQVGLAAQYPGDAGIERDPAVLFAEDFDHAPLTAILARFSDRKRPASFSLAHDGPSVSPGQYALKIASVGGVSTGGTLYKRLAKNYDLLYFRYYVKYPSGGTYHHTAGWLGGYNPPTDWPQGHAGIRPSGNDRLSIAAEPVDANGRLDFYTYWMGMHGGPVEYWGNFLIHDPSLVFSRDRWTCIEVMAKMNDPVSAFNGELALWVDDTLVSHLGARFPAGHWTGGIFTPDRSGEPFEGFQWRHDAGLALNWFWLQHYATADPTGYAGAALFDHVVLATNRIGCLAHTATPPANLNPVSP</sequence>
<name>A0A330L552_9BACT</name>
<dbReference type="Proteomes" id="UP000248168">
    <property type="component" value="Unassembled WGS sequence"/>
</dbReference>
<dbReference type="InParanoid" id="A0A330L552"/>